<protein>
    <recommendedName>
        <fullName evidence="1">Reverse transcriptase Ty1/copia-type domain-containing protein</fullName>
    </recommendedName>
</protein>
<dbReference type="SUPFAM" id="SSF56672">
    <property type="entry name" value="DNA/RNA polymerases"/>
    <property type="match status" value="1"/>
</dbReference>
<reference evidence="2 3" key="1">
    <citation type="journal article" date="2022" name="G3 (Bethesda)">
        <title>Whole-genome sequence and methylome profiling of the almond [Prunus dulcis (Mill.) D.A. Webb] cultivar 'Nonpareil'.</title>
        <authorList>
            <person name="D'Amico-Willman K.M."/>
            <person name="Ouma W.Z."/>
            <person name="Meulia T."/>
            <person name="Sideli G.M."/>
            <person name="Gradziel T.M."/>
            <person name="Fresnedo-Ramirez J."/>
        </authorList>
    </citation>
    <scope>NUCLEOTIDE SEQUENCE [LARGE SCALE GENOMIC DNA]</scope>
    <source>
        <strain evidence="2">Clone GOH B32 T37-40</strain>
    </source>
</reference>
<dbReference type="PANTHER" id="PTHR11439:SF483">
    <property type="entry name" value="PEPTIDE SYNTHASE GLIP-LIKE, PUTATIVE (AFU_ORTHOLOGUE AFUA_3G12920)-RELATED"/>
    <property type="match status" value="1"/>
</dbReference>
<name>A0AAD4WF54_PRUDU</name>
<dbReference type="EMBL" id="JAJFAZ020000002">
    <property type="protein sequence ID" value="KAI5341981.1"/>
    <property type="molecule type" value="Genomic_DNA"/>
</dbReference>
<dbReference type="InterPro" id="IPR013103">
    <property type="entry name" value="RVT_2"/>
</dbReference>
<dbReference type="InterPro" id="IPR043502">
    <property type="entry name" value="DNA/RNA_pol_sf"/>
</dbReference>
<organism evidence="2 3">
    <name type="scientific">Prunus dulcis</name>
    <name type="common">Almond</name>
    <name type="synonym">Amygdalus dulcis</name>
    <dbReference type="NCBI Taxonomy" id="3755"/>
    <lineage>
        <taxon>Eukaryota</taxon>
        <taxon>Viridiplantae</taxon>
        <taxon>Streptophyta</taxon>
        <taxon>Embryophyta</taxon>
        <taxon>Tracheophyta</taxon>
        <taxon>Spermatophyta</taxon>
        <taxon>Magnoliopsida</taxon>
        <taxon>eudicotyledons</taxon>
        <taxon>Gunneridae</taxon>
        <taxon>Pentapetalae</taxon>
        <taxon>rosids</taxon>
        <taxon>fabids</taxon>
        <taxon>Rosales</taxon>
        <taxon>Rosaceae</taxon>
        <taxon>Amygdaloideae</taxon>
        <taxon>Amygdaleae</taxon>
        <taxon>Prunus</taxon>
    </lineage>
</organism>
<gene>
    <name evidence="2" type="ORF">L3X38_009856</name>
</gene>
<comment type="caution">
    <text evidence="2">The sequence shown here is derived from an EMBL/GenBank/DDBJ whole genome shotgun (WGS) entry which is preliminary data.</text>
</comment>
<dbReference type="Proteomes" id="UP001054821">
    <property type="component" value="Chromosome 2"/>
</dbReference>
<dbReference type="PANTHER" id="PTHR11439">
    <property type="entry name" value="GAG-POL-RELATED RETROTRANSPOSON"/>
    <property type="match status" value="1"/>
</dbReference>
<dbReference type="CDD" id="cd09272">
    <property type="entry name" value="RNase_HI_RT_Ty1"/>
    <property type="match status" value="1"/>
</dbReference>
<dbReference type="AlphaFoldDB" id="A0AAD4WF54"/>
<accession>A0AAD4WF54</accession>
<evidence type="ECO:0000313" key="2">
    <source>
        <dbReference type="EMBL" id="KAI5341981.1"/>
    </source>
</evidence>
<evidence type="ECO:0000259" key="1">
    <source>
        <dbReference type="Pfam" id="PF07727"/>
    </source>
</evidence>
<evidence type="ECO:0000313" key="3">
    <source>
        <dbReference type="Proteomes" id="UP001054821"/>
    </source>
</evidence>
<sequence length="510" mass="57295">MQESISLTPGDISSEERRTQAYDHTPLKWRRLDDVLAQCNLCIMEPEKYADAAQDESWLKAMEDELQMIEKNETWELVDRPTEKPVIGVKWVYKTKLNLDGSVQKNKARLVAKGYAQKPGLDYNETYAPVARLDTIRTLIALAAKKGWKLFQLDVKSAFLNGVLQEEVYVNQPEGFVIKGKEDKVYRLHKALYGLKQAPRAWYGEIDSYFTQCGFVKSLSEATLYTKVRGDKEILIVSIYVDDIVYTGSSQALLAEFKEDMMAKYEMTDLGLLHHFLGMGVVQTESSIFLHQKKYASTLLSKFGLTECKSVTTPLVATEKLAKDDGSGAANEEQYRSIVGSLLYLTATRPDIIDWGGSVGDCKSTSGYAFSFGSGVFSWASVKQNCVALSTAEAEYISAAEATTQAIWLRFVLEDFGELQTEATPLHCDNISAIAITKNPVFHQKTKHIDRRYHFIKDALQEGVINLEYCPTNEQLADIFTKSLAKDRFNYLRGMLGVKSPQDLKGSVEL</sequence>
<dbReference type="Pfam" id="PF07727">
    <property type="entry name" value="RVT_2"/>
    <property type="match status" value="1"/>
</dbReference>
<feature type="domain" description="Reverse transcriptase Ty1/copia-type" evidence="1">
    <location>
        <begin position="72"/>
        <end position="316"/>
    </location>
</feature>
<keyword evidence="3" id="KW-1185">Reference proteome</keyword>
<proteinExistence type="predicted"/>